<dbReference type="Proteomes" id="UP000747110">
    <property type="component" value="Unassembled WGS sequence"/>
</dbReference>
<dbReference type="InterPro" id="IPR024616">
    <property type="entry name" value="Pherophorin"/>
</dbReference>
<dbReference type="AlphaFoldDB" id="A0A8J4LPF9"/>
<keyword evidence="5" id="KW-1185">Reference proteome</keyword>
<evidence type="ECO:0000259" key="1">
    <source>
        <dbReference type="Pfam" id="PF12499"/>
    </source>
</evidence>
<dbReference type="Pfam" id="PF12499">
    <property type="entry name" value="DUF3707"/>
    <property type="match status" value="1"/>
</dbReference>
<comment type="caution">
    <text evidence="3">The sequence shown here is derived from an EMBL/GenBank/DDBJ whole genome shotgun (WGS) entry which is preliminary data.</text>
</comment>
<protein>
    <recommendedName>
        <fullName evidence="1">Pherophorin domain-containing protein</fullName>
    </recommendedName>
</protein>
<reference evidence="3" key="1">
    <citation type="journal article" date="2021" name="Proc. Natl. Acad. Sci. U.S.A.">
        <title>Three genomes in the algal genus Volvox reveal the fate of a haploid sex-determining region after a transition to homothallism.</title>
        <authorList>
            <person name="Yamamoto K."/>
            <person name="Hamaji T."/>
            <person name="Kawai-Toyooka H."/>
            <person name="Matsuzaki R."/>
            <person name="Takahashi F."/>
            <person name="Nishimura Y."/>
            <person name="Kawachi M."/>
            <person name="Noguchi H."/>
            <person name="Minakuchi Y."/>
            <person name="Umen J.G."/>
            <person name="Toyoda A."/>
            <person name="Nozaki H."/>
        </authorList>
    </citation>
    <scope>NUCLEOTIDE SEQUENCE</scope>
    <source>
        <strain evidence="3">NIES-3785</strain>
        <strain evidence="2">NIES-3786</strain>
    </source>
</reference>
<organism evidence="3 4">
    <name type="scientific">Volvox reticuliferus</name>
    <dbReference type="NCBI Taxonomy" id="1737510"/>
    <lineage>
        <taxon>Eukaryota</taxon>
        <taxon>Viridiplantae</taxon>
        <taxon>Chlorophyta</taxon>
        <taxon>core chlorophytes</taxon>
        <taxon>Chlorophyceae</taxon>
        <taxon>CS clade</taxon>
        <taxon>Chlamydomonadales</taxon>
        <taxon>Volvocaceae</taxon>
        <taxon>Volvox</taxon>
    </lineage>
</organism>
<evidence type="ECO:0000313" key="2">
    <source>
        <dbReference type="EMBL" id="GIL76971.1"/>
    </source>
</evidence>
<sequence length="109" mass="11900">MYNFATLTYLRTISKTSKASLPHKSSSIVKTTATELAPPLIRHISLDTVNLNWTPAQANGGVICVALQKPFTMKHLCLGGRCYASIFNRDIEINAGTGYCCPLFPTIPL</sequence>
<dbReference type="EMBL" id="BNCP01000009">
    <property type="protein sequence ID" value="GIL76971.1"/>
    <property type="molecule type" value="Genomic_DNA"/>
</dbReference>
<evidence type="ECO:0000313" key="5">
    <source>
        <dbReference type="Proteomes" id="UP000747110"/>
    </source>
</evidence>
<accession>A0A8J4LPF9</accession>
<evidence type="ECO:0000313" key="4">
    <source>
        <dbReference type="Proteomes" id="UP000722791"/>
    </source>
</evidence>
<feature type="domain" description="Pherophorin" evidence="1">
    <location>
        <begin position="35"/>
        <end position="102"/>
    </location>
</feature>
<name>A0A8J4LPF9_9CHLO</name>
<dbReference type="Proteomes" id="UP000722791">
    <property type="component" value="Unassembled WGS sequence"/>
</dbReference>
<proteinExistence type="predicted"/>
<evidence type="ECO:0000313" key="3">
    <source>
        <dbReference type="EMBL" id="GIM03924.1"/>
    </source>
</evidence>
<gene>
    <name evidence="2" type="ORF">Vretifemale_6516</name>
    <name evidence="3" type="ORF">Vretimale_8580</name>
</gene>
<dbReference type="EMBL" id="BNCQ01000015">
    <property type="protein sequence ID" value="GIM03924.1"/>
    <property type="molecule type" value="Genomic_DNA"/>
</dbReference>
<dbReference type="OrthoDB" id="10393296at2759"/>